<dbReference type="GO" id="GO:0048488">
    <property type="term" value="P:synaptic vesicle endocytosis"/>
    <property type="evidence" value="ECO:0007669"/>
    <property type="project" value="TreeGrafter"/>
</dbReference>
<dbReference type="Proteomes" id="UP000887574">
    <property type="component" value="Unplaced"/>
</dbReference>
<dbReference type="WBParaSite" id="jg3416">
    <property type="protein sequence ID" value="jg3416"/>
    <property type="gene ID" value="jg3416"/>
</dbReference>
<protein>
    <submittedName>
        <fullName evidence="2">Bridge-like lipid transfer protein family member 1 N-terminal domain-containing protein</fullName>
    </submittedName>
</protein>
<reference evidence="2" key="1">
    <citation type="submission" date="2022-11" db="UniProtKB">
        <authorList>
            <consortium name="WormBaseParasite"/>
        </authorList>
    </citation>
    <scope>IDENTIFICATION</scope>
</reference>
<name>A0A915E988_9BILA</name>
<dbReference type="GO" id="GO:0098793">
    <property type="term" value="C:presynapse"/>
    <property type="evidence" value="ECO:0007669"/>
    <property type="project" value="GOC"/>
</dbReference>
<evidence type="ECO:0000313" key="1">
    <source>
        <dbReference type="Proteomes" id="UP000887574"/>
    </source>
</evidence>
<dbReference type="InterPro" id="IPR033616">
    <property type="entry name" value="BLTP1"/>
</dbReference>
<dbReference type="AlphaFoldDB" id="A0A915E988"/>
<proteinExistence type="predicted"/>
<organism evidence="1 2">
    <name type="scientific">Ditylenchus dipsaci</name>
    <dbReference type="NCBI Taxonomy" id="166011"/>
    <lineage>
        <taxon>Eukaryota</taxon>
        <taxon>Metazoa</taxon>
        <taxon>Ecdysozoa</taxon>
        <taxon>Nematoda</taxon>
        <taxon>Chromadorea</taxon>
        <taxon>Rhabditida</taxon>
        <taxon>Tylenchina</taxon>
        <taxon>Tylenchomorpha</taxon>
        <taxon>Sphaerularioidea</taxon>
        <taxon>Anguinidae</taxon>
        <taxon>Anguininae</taxon>
        <taxon>Ditylenchus</taxon>
    </lineage>
</organism>
<accession>A0A915E988</accession>
<sequence length="705" mass="80615">MNAFFKLQLQNFRAHCLVHKPLLTAEDKAGQTQGFCPVINIDQILIELKKDHTEALVQVMVGPSKLDFLEPDLSTQNSSISLGSCSLDSLQFRGHGLYSDLNVPWAVECMEYAWLVEVLVGEFMEKSLHKSYLPYSDLKIIDNKNRSQNCESSEALKYRLVRVSIDRLSLFIVDERSCAVQLEVENTRLSFCNAHLGSFAENLIVQLPKIEISQYISVHETRWLKCGAITIERTFGSPPSLQTKVRYMPEERRKFLQSHDKVSNRLYFLWRKNDKTCACFGDCRFFAKHDIFPAFIVEKVSHGITGVKLMRKDDPKKTLKSEHATTNSQLNLLKAEDWAKDPAAFYLRVNRRAVKSNSPCLFAQKAYQQCASSRHSQPLTASIIFRRQEKSFSPTSIRISLSVTTTNNPNEERKLSISTQHEARDKTDLGTFHLEVLQLIDSTKYDNVYNKVPVIATTNWRETGERDSSTTHVSRSISNLELRVDALNVTAVLGKSIESHSKIPQLKEEELSFFEVLTPLINSQISSTLKAVDEWKDLTFTKLLADALDWHDDQVLLPERTRLMEEVKLQSRNMNSCPSCKLILNLLHYVAQNGEAIYEHYSAAVNHCSNELRNKERRKMAIIALLSHWQTLICNEVQLADNILAQKYKYNANRRASSVLQSGHPDNNVVWQSSSSTKTEKLPQKMPRIIQLHNLQTLKMECLGY</sequence>
<evidence type="ECO:0000313" key="2">
    <source>
        <dbReference type="WBParaSite" id="jg3416"/>
    </source>
</evidence>
<keyword evidence="1" id="KW-1185">Reference proteome</keyword>
<dbReference type="PANTHER" id="PTHR31640:SF1">
    <property type="entry name" value="BRIDGE-LIKE LIPID TRANSFER PROTEIN FAMILY MEMBER 1"/>
    <property type="match status" value="1"/>
</dbReference>
<dbReference type="PANTHER" id="PTHR31640">
    <property type="entry name" value="TRANSMEMBRANE PROTEIN KIAA1109"/>
    <property type="match status" value="1"/>
</dbReference>